<keyword evidence="1" id="KW-0812">Transmembrane</keyword>
<evidence type="ECO:0000313" key="2">
    <source>
        <dbReference type="EMBL" id="KRH95057.1"/>
    </source>
</evidence>
<gene>
    <name evidence="2" type="ORF">M153_3400042318</name>
</gene>
<comment type="caution">
    <text evidence="2">The sequence shown here is derived from an EMBL/GenBank/DDBJ whole genome shotgun (WGS) entry which is preliminary data.</text>
</comment>
<dbReference type="Proteomes" id="UP000051530">
    <property type="component" value="Unassembled WGS sequence"/>
</dbReference>
<name>A0A0R0M7J4_9MICR</name>
<sequence length="44" mass="5393">MDIICMIFYGYDFIFDMCLFYEVLRSIVVWSVVLRSIVVWCFKK</sequence>
<keyword evidence="1" id="KW-0472">Membrane</keyword>
<evidence type="ECO:0000313" key="3">
    <source>
        <dbReference type="Proteomes" id="UP000051530"/>
    </source>
</evidence>
<feature type="transmembrane region" description="Helical" evidence="1">
    <location>
        <begin position="23"/>
        <end position="42"/>
    </location>
</feature>
<organism evidence="2 3">
    <name type="scientific">Pseudoloma neurophilia</name>
    <dbReference type="NCBI Taxonomy" id="146866"/>
    <lineage>
        <taxon>Eukaryota</taxon>
        <taxon>Fungi</taxon>
        <taxon>Fungi incertae sedis</taxon>
        <taxon>Microsporidia</taxon>
        <taxon>Pseudoloma</taxon>
    </lineage>
</organism>
<reference evidence="2 3" key="1">
    <citation type="submission" date="2015-07" db="EMBL/GenBank/DDBJ databases">
        <title>The genome of Pseudoloma neurophilia, a relevant intracellular parasite of the zebrafish.</title>
        <authorList>
            <person name="Ndikumana S."/>
            <person name="Pelin A."/>
            <person name="Sanders J."/>
            <person name="Corradi N."/>
        </authorList>
    </citation>
    <scope>NUCLEOTIDE SEQUENCE [LARGE SCALE GENOMIC DNA]</scope>
    <source>
        <strain evidence="2 3">MK1</strain>
    </source>
</reference>
<keyword evidence="3" id="KW-1185">Reference proteome</keyword>
<keyword evidence="1" id="KW-1133">Transmembrane helix</keyword>
<dbReference type="AlphaFoldDB" id="A0A0R0M7J4"/>
<dbReference type="EMBL" id="LGUB01000008">
    <property type="protein sequence ID" value="KRH95057.1"/>
    <property type="molecule type" value="Genomic_DNA"/>
</dbReference>
<accession>A0A0R0M7J4</accession>
<protein>
    <submittedName>
        <fullName evidence="2">Uncharacterized protein</fullName>
    </submittedName>
</protein>
<evidence type="ECO:0000256" key="1">
    <source>
        <dbReference type="SAM" id="Phobius"/>
    </source>
</evidence>
<proteinExistence type="predicted"/>
<dbReference type="VEuPathDB" id="MicrosporidiaDB:M153_3400042318"/>